<keyword evidence="5" id="KW-1185">Reference proteome</keyword>
<feature type="domain" description="Imelysin-like" evidence="3">
    <location>
        <begin position="46"/>
        <end position="354"/>
    </location>
</feature>
<reference evidence="4 5" key="1">
    <citation type="journal article" date="2023" name="Microbiol. Resour. Announc.">
        <title>Complete Genome Sequence of Imperialibacter roseus strain P4T.</title>
        <authorList>
            <person name="Tizabi D.R."/>
            <person name="Bachvaroff T."/>
            <person name="Hill R.T."/>
        </authorList>
    </citation>
    <scope>NUCLEOTIDE SEQUENCE [LARGE SCALE GENOMIC DNA]</scope>
    <source>
        <strain evidence="4 5">P4T</strain>
    </source>
</reference>
<evidence type="ECO:0000313" key="5">
    <source>
        <dbReference type="Proteomes" id="UP001302349"/>
    </source>
</evidence>
<keyword evidence="2" id="KW-0732">Signal</keyword>
<evidence type="ECO:0000256" key="1">
    <source>
        <dbReference type="ARBA" id="ARBA00004196"/>
    </source>
</evidence>
<comment type="subcellular location">
    <subcellularLocation>
        <location evidence="1">Cell envelope</location>
    </subcellularLocation>
</comment>
<dbReference type="EMBL" id="CP136051">
    <property type="protein sequence ID" value="WOK06012.1"/>
    <property type="molecule type" value="Genomic_DNA"/>
</dbReference>
<dbReference type="InterPro" id="IPR034984">
    <property type="entry name" value="Imelysin-like_IPPA"/>
</dbReference>
<gene>
    <name evidence="4" type="ORF">RT717_23330</name>
</gene>
<dbReference type="CDD" id="cd14659">
    <property type="entry name" value="Imelysin-like_IPPA"/>
    <property type="match status" value="1"/>
</dbReference>
<dbReference type="RefSeq" id="WP_317488752.1">
    <property type="nucleotide sequence ID" value="NZ_CP136051.1"/>
</dbReference>
<evidence type="ECO:0000259" key="3">
    <source>
        <dbReference type="Pfam" id="PF09375"/>
    </source>
</evidence>
<accession>A0ABZ0INB6</accession>
<dbReference type="Gene3D" id="1.20.1420.20">
    <property type="entry name" value="M75 peptidase, HXXE motif"/>
    <property type="match status" value="1"/>
</dbReference>
<dbReference type="Pfam" id="PF09375">
    <property type="entry name" value="Peptidase_M75"/>
    <property type="match status" value="1"/>
</dbReference>
<evidence type="ECO:0000256" key="2">
    <source>
        <dbReference type="ARBA" id="ARBA00022729"/>
    </source>
</evidence>
<organism evidence="4 5">
    <name type="scientific">Imperialibacter roseus</name>
    <dbReference type="NCBI Taxonomy" id="1324217"/>
    <lineage>
        <taxon>Bacteria</taxon>
        <taxon>Pseudomonadati</taxon>
        <taxon>Bacteroidota</taxon>
        <taxon>Cytophagia</taxon>
        <taxon>Cytophagales</taxon>
        <taxon>Flammeovirgaceae</taxon>
        <taxon>Imperialibacter</taxon>
    </lineage>
</organism>
<dbReference type="InterPro" id="IPR038352">
    <property type="entry name" value="Imelysin_sf"/>
</dbReference>
<dbReference type="InterPro" id="IPR018976">
    <property type="entry name" value="Imelysin-like"/>
</dbReference>
<evidence type="ECO:0000313" key="4">
    <source>
        <dbReference type="EMBL" id="WOK06012.1"/>
    </source>
</evidence>
<dbReference type="Proteomes" id="UP001302349">
    <property type="component" value="Chromosome"/>
</dbReference>
<proteinExistence type="predicted"/>
<protein>
    <submittedName>
        <fullName evidence="4">Imelysin family protein</fullName>
    </submittedName>
</protein>
<sequence>MQKLVTWSLLTALGLFIWSCGEDDDPRVDDNFDQKSFLVNIGTNLIVPAYAELKDRSDELYASIQAFVATPNPSNLEAARDALLEARMAFQYCAPYQFGPAEQLGLVADLNIFPTDKNRIESNILSGSYDLKLLSNNAAKGFPALGYLLYGSEKPDEEIGNDFLNDDRRAAYLLDVAETISTSAAAVFTAWDPSGGNYLAEFTSDGALGADAGSSLGILVNALNLSLERNTRDAKIGIPAGIRSLGIIIPEATEAYYGGYSKQLAVANLMTFKRLFLGENFNGERGTGFSDYLQARSSVSSNSNELSLEAAILVEFDASIASLQALEDPLSTSISIDPAPAQQAFAQLQKLSVLLKTDMASILGVVISYQDNDGD</sequence>
<name>A0ABZ0INB6_9BACT</name>